<evidence type="ECO:0000256" key="3">
    <source>
        <dbReference type="ARBA" id="ARBA00012759"/>
    </source>
</evidence>
<dbReference type="SMART" id="SM00695">
    <property type="entry name" value="DUSP"/>
    <property type="match status" value="1"/>
</dbReference>
<dbReference type="InterPro" id="IPR050185">
    <property type="entry name" value="Ub_carboxyl-term_hydrolase"/>
</dbReference>
<dbReference type="PANTHER" id="PTHR21646">
    <property type="entry name" value="UBIQUITIN CARBOXYL-TERMINAL HYDROLASE"/>
    <property type="match status" value="1"/>
</dbReference>
<evidence type="ECO:0000256" key="2">
    <source>
        <dbReference type="ARBA" id="ARBA00009085"/>
    </source>
</evidence>
<dbReference type="Pfam" id="PF00443">
    <property type="entry name" value="UCH"/>
    <property type="match status" value="1"/>
</dbReference>
<dbReference type="PANTHER" id="PTHR21646:SF24">
    <property type="entry name" value="UBIQUITIN CARBOXYL-TERMINAL HYDROLASE"/>
    <property type="match status" value="1"/>
</dbReference>
<dbReference type="PROSITE" id="PS50235">
    <property type="entry name" value="USP_3"/>
    <property type="match status" value="1"/>
</dbReference>
<evidence type="ECO:0000313" key="12">
    <source>
        <dbReference type="Proteomes" id="UP001465976"/>
    </source>
</evidence>
<dbReference type="InterPro" id="IPR018200">
    <property type="entry name" value="USP_CS"/>
</dbReference>
<dbReference type="InterPro" id="IPR028889">
    <property type="entry name" value="USP"/>
</dbReference>
<dbReference type="InterPro" id="IPR038765">
    <property type="entry name" value="Papain-like_cys_pep_sf"/>
</dbReference>
<evidence type="ECO:0000256" key="7">
    <source>
        <dbReference type="ARBA" id="ARBA00022807"/>
    </source>
</evidence>
<name>A0ABR3FAM8_9AGAR</name>
<dbReference type="PROSITE" id="PS00973">
    <property type="entry name" value="USP_2"/>
    <property type="match status" value="1"/>
</dbReference>
<dbReference type="PROSITE" id="PS51283">
    <property type="entry name" value="DUSP"/>
    <property type="match status" value="1"/>
</dbReference>
<protein>
    <recommendedName>
        <fullName evidence="3">ubiquitinyl hydrolase 1</fullName>
        <ecNumber evidence="3">3.4.19.12</ecNumber>
    </recommendedName>
</protein>
<feature type="domain" description="USP" evidence="9">
    <location>
        <begin position="324"/>
        <end position="1061"/>
    </location>
</feature>
<feature type="domain" description="DUSP" evidence="10">
    <location>
        <begin position="60"/>
        <end position="165"/>
    </location>
</feature>
<feature type="region of interest" description="Disordered" evidence="8">
    <location>
        <begin position="1"/>
        <end position="63"/>
    </location>
</feature>
<reference evidence="11 12" key="1">
    <citation type="submission" date="2024-02" db="EMBL/GenBank/DDBJ databases">
        <title>A draft genome for the cacao thread blight pathogen Marasmius crinis-equi.</title>
        <authorList>
            <person name="Cohen S.P."/>
            <person name="Baruah I.K."/>
            <person name="Amoako-Attah I."/>
            <person name="Bukari Y."/>
            <person name="Meinhardt L.W."/>
            <person name="Bailey B.A."/>
        </authorList>
    </citation>
    <scope>NUCLEOTIDE SEQUENCE [LARGE SCALE GENOMIC DNA]</scope>
    <source>
        <strain evidence="11 12">GH-76</strain>
    </source>
</reference>
<evidence type="ECO:0000259" key="9">
    <source>
        <dbReference type="PROSITE" id="PS50235"/>
    </source>
</evidence>
<keyword evidence="6" id="KW-0378">Hydrolase</keyword>
<dbReference type="CDD" id="cd02674">
    <property type="entry name" value="Peptidase_C19R"/>
    <property type="match status" value="1"/>
</dbReference>
<gene>
    <name evidence="11" type="ORF">V5O48_009688</name>
</gene>
<keyword evidence="5" id="KW-0833">Ubl conjugation pathway</keyword>
<dbReference type="InterPro" id="IPR006615">
    <property type="entry name" value="Pept_C19_DUSP"/>
</dbReference>
<dbReference type="Gene3D" id="3.90.70.10">
    <property type="entry name" value="Cysteine proteinases"/>
    <property type="match status" value="2"/>
</dbReference>
<evidence type="ECO:0000256" key="1">
    <source>
        <dbReference type="ARBA" id="ARBA00000707"/>
    </source>
</evidence>
<comment type="similarity">
    <text evidence="2">Belongs to the peptidase C19 family.</text>
</comment>
<feature type="compositionally biased region" description="Basic and acidic residues" evidence="8">
    <location>
        <begin position="1234"/>
        <end position="1243"/>
    </location>
</feature>
<dbReference type="InterPro" id="IPR001394">
    <property type="entry name" value="Peptidase_C19_UCH"/>
</dbReference>
<comment type="caution">
    <text evidence="11">The sequence shown here is derived from an EMBL/GenBank/DDBJ whole genome shotgun (WGS) entry which is preliminary data.</text>
</comment>
<feature type="compositionally biased region" description="Basic and acidic residues" evidence="8">
    <location>
        <begin position="1069"/>
        <end position="1088"/>
    </location>
</feature>
<evidence type="ECO:0000313" key="11">
    <source>
        <dbReference type="EMBL" id="KAL0572285.1"/>
    </source>
</evidence>
<proteinExistence type="inferred from homology"/>
<evidence type="ECO:0000259" key="10">
    <source>
        <dbReference type="PROSITE" id="PS51283"/>
    </source>
</evidence>
<dbReference type="EMBL" id="JBAHYK010000648">
    <property type="protein sequence ID" value="KAL0572285.1"/>
    <property type="molecule type" value="Genomic_DNA"/>
</dbReference>
<dbReference type="SUPFAM" id="SSF54001">
    <property type="entry name" value="Cysteine proteinases"/>
    <property type="match status" value="1"/>
</dbReference>
<keyword evidence="4" id="KW-0645">Protease</keyword>
<evidence type="ECO:0000256" key="6">
    <source>
        <dbReference type="ARBA" id="ARBA00022801"/>
    </source>
</evidence>
<organism evidence="11 12">
    <name type="scientific">Marasmius crinis-equi</name>
    <dbReference type="NCBI Taxonomy" id="585013"/>
    <lineage>
        <taxon>Eukaryota</taxon>
        <taxon>Fungi</taxon>
        <taxon>Dikarya</taxon>
        <taxon>Basidiomycota</taxon>
        <taxon>Agaricomycotina</taxon>
        <taxon>Agaricomycetes</taxon>
        <taxon>Agaricomycetidae</taxon>
        <taxon>Agaricales</taxon>
        <taxon>Marasmiineae</taxon>
        <taxon>Marasmiaceae</taxon>
        <taxon>Marasmius</taxon>
    </lineage>
</organism>
<feature type="compositionally biased region" description="Polar residues" evidence="8">
    <location>
        <begin position="1181"/>
        <end position="1192"/>
    </location>
</feature>
<evidence type="ECO:0000256" key="5">
    <source>
        <dbReference type="ARBA" id="ARBA00022786"/>
    </source>
</evidence>
<accession>A0ABR3FAM8</accession>
<dbReference type="InterPro" id="IPR035927">
    <property type="entry name" value="DUSP-like_sf"/>
</dbReference>
<dbReference type="Proteomes" id="UP001465976">
    <property type="component" value="Unassembled WGS sequence"/>
</dbReference>
<keyword evidence="7" id="KW-0788">Thiol protease</keyword>
<dbReference type="SUPFAM" id="SSF143791">
    <property type="entry name" value="DUSP-like"/>
    <property type="match status" value="1"/>
</dbReference>
<feature type="compositionally biased region" description="Low complexity" evidence="8">
    <location>
        <begin position="1199"/>
        <end position="1217"/>
    </location>
</feature>
<feature type="region of interest" description="Disordered" evidence="8">
    <location>
        <begin position="1067"/>
        <end position="1146"/>
    </location>
</feature>
<sequence>MEENSGTRKRPRSDSLPSNASSSKRQLSGSPHSRPLDATDEIDAYMADQPNDAEPLPASSQSARRLETIEGLMRKPMEIGQTWYLVDRTWYKRWQKACKGEVDKEGPVVEEDLGPVAVAGLLDQYGNLKAGLAEGIEVEYVPEEAWNHFVSWYGRPPRSIARKTISRGHQVQLELHPPRFKVLLLTDEPVEKTDSPSHKYVTLSSRDTVKTLCQTLAKAVSPTSGYMGPYRVWAIENTNGDVDFNYTKYPHTELDPTVHKIVEASDTLIDDAYEPEYPFVVEFKGDDKWIVDVPNAQKPPVPLFNSSEGFFNKMTPKPIKAPSPGLATFGSKSTISSSSITGKSLNGNIGKAVEPGGVYHDELNPDNPLGMHGAIAEAFGALLERIWAPTTSSTSYSPREFKSQLQRFAPQFSGYQQHDSQELVAFLLDGLHEDLNRVLKKPYVEKPDWEGGGDKELMKLAKDSWDGYKRRNDSVIVDLFQGQYQSTLVCPECQKVSITFDPFMYLTLPLPIQKKWRHSIYYVPWDLSKPHVKVPIETNRDASFRDVRALLARWLSPSPSDDNPATETINPDNLLTLEIFSHRFYKNLDDTVLVSDMSDNDVIVCFELPCHAQQARSYRDRDKEQKSKDPFILPLFLSDAIADRPSRMGGGFSYHSRSNASLFGYPSIAVVSREQAKSVDQIYEAVVDRLQRWTKNAQDLWTWEIEGEERSSSDEEVVKIDLRGGETGGTTVTEMRENGDVVEMQPEGGDEEEGDIVDEKIEMIDDELEERIRPSGSASLVRVGVKKNIFTLKVQREHKEFGTSQGFGSASSKYESWERRQEAVDDGEEEFLLKEGDGLFCEWDENVKAYYFGEEKTFEHARWDEWEDFIHPEYEEAQKKAGEKRSRGISLHDCLEEFTKEEKLGEDDLWYCPRCKKHQQATKRFDLWKVPDVLVVHLKRFSNSRMLRDKIDAFVDFPIEGLDLTDKAGERPVAHRLKESGLSTEELAEVMEVDDGLDEPLLYDLFGVDEHIGGLGGGHYRAYAQNHMNDKWYHFDDSYVTAAKADEAVNANAYLLFYRRRSSKPLGGRSHELTEQAKSNPKADRSLENDAPSLPTPPLEPAYAPLPDYFSGANSADPWTSSSNTLAPLPSPTITIDPPNFEDAQNDSLLAGNDIVIDDKRTLNDYNTRYTSSYSGDGATSPVSSTGANSEPGSPPGWSDSANSPGGSSSPAGSPEPALKDVPMDDADATTPGAEEHGLGLSL</sequence>
<comment type="catalytic activity">
    <reaction evidence="1">
        <text>Thiol-dependent hydrolysis of ester, thioester, amide, peptide and isopeptide bonds formed by the C-terminal Gly of ubiquitin (a 76-residue protein attached to proteins as an intracellular targeting signal).</text>
        <dbReference type="EC" id="3.4.19.12"/>
    </reaction>
</comment>
<keyword evidence="12" id="KW-1185">Reference proteome</keyword>
<dbReference type="Gene3D" id="3.30.2230.10">
    <property type="entry name" value="DUSP-like"/>
    <property type="match status" value="1"/>
</dbReference>
<feature type="region of interest" description="Disordered" evidence="8">
    <location>
        <begin position="1170"/>
        <end position="1243"/>
    </location>
</feature>
<dbReference type="Pfam" id="PF06337">
    <property type="entry name" value="DUSP"/>
    <property type="match status" value="1"/>
</dbReference>
<feature type="compositionally biased region" description="Polar residues" evidence="8">
    <location>
        <begin position="15"/>
        <end position="31"/>
    </location>
</feature>
<dbReference type="EC" id="3.4.19.12" evidence="3"/>
<feature type="compositionally biased region" description="Polar residues" evidence="8">
    <location>
        <begin position="1112"/>
        <end position="1126"/>
    </location>
</feature>
<evidence type="ECO:0000256" key="4">
    <source>
        <dbReference type="ARBA" id="ARBA00022670"/>
    </source>
</evidence>
<evidence type="ECO:0000256" key="8">
    <source>
        <dbReference type="SAM" id="MobiDB-lite"/>
    </source>
</evidence>